<feature type="compositionally biased region" description="Polar residues" evidence="1">
    <location>
        <begin position="50"/>
        <end position="59"/>
    </location>
</feature>
<evidence type="ECO:0000256" key="1">
    <source>
        <dbReference type="SAM" id="MobiDB-lite"/>
    </source>
</evidence>
<protein>
    <submittedName>
        <fullName evidence="2">Uncharacterized protein</fullName>
    </submittedName>
</protein>
<proteinExistence type="predicted"/>
<dbReference type="EMBL" id="JBBPBM010000079">
    <property type="protein sequence ID" value="KAK8511011.1"/>
    <property type="molecule type" value="Genomic_DNA"/>
</dbReference>
<accession>A0ABR2BV54</accession>
<feature type="region of interest" description="Disordered" evidence="1">
    <location>
        <begin position="44"/>
        <end position="69"/>
    </location>
</feature>
<dbReference type="Proteomes" id="UP001472677">
    <property type="component" value="Unassembled WGS sequence"/>
</dbReference>
<feature type="compositionally biased region" description="Low complexity" evidence="1">
    <location>
        <begin position="7"/>
        <end position="20"/>
    </location>
</feature>
<evidence type="ECO:0000313" key="3">
    <source>
        <dbReference type="Proteomes" id="UP001472677"/>
    </source>
</evidence>
<gene>
    <name evidence="2" type="ORF">V6N12_033294</name>
</gene>
<evidence type="ECO:0000313" key="2">
    <source>
        <dbReference type="EMBL" id="KAK8511011.1"/>
    </source>
</evidence>
<keyword evidence="3" id="KW-1185">Reference proteome</keyword>
<comment type="caution">
    <text evidence="2">The sequence shown here is derived from an EMBL/GenBank/DDBJ whole genome shotgun (WGS) entry which is preliminary data.</text>
</comment>
<name>A0ABR2BV54_9ROSI</name>
<sequence length="69" mass="7217">MKLSLISSPPTCPSFTSTVPKPSTTRQLPITETFTLITTLTHPFPVEATEPTSSPNQLSDGGIGDGGDD</sequence>
<reference evidence="2 3" key="1">
    <citation type="journal article" date="2024" name="G3 (Bethesda)">
        <title>Genome assembly of Hibiscus sabdariffa L. provides insights into metabolisms of medicinal natural products.</title>
        <authorList>
            <person name="Kim T."/>
        </authorList>
    </citation>
    <scope>NUCLEOTIDE SEQUENCE [LARGE SCALE GENOMIC DNA]</scope>
    <source>
        <strain evidence="2">TK-2024</strain>
        <tissue evidence="2">Old leaves</tissue>
    </source>
</reference>
<organism evidence="2 3">
    <name type="scientific">Hibiscus sabdariffa</name>
    <name type="common">roselle</name>
    <dbReference type="NCBI Taxonomy" id="183260"/>
    <lineage>
        <taxon>Eukaryota</taxon>
        <taxon>Viridiplantae</taxon>
        <taxon>Streptophyta</taxon>
        <taxon>Embryophyta</taxon>
        <taxon>Tracheophyta</taxon>
        <taxon>Spermatophyta</taxon>
        <taxon>Magnoliopsida</taxon>
        <taxon>eudicotyledons</taxon>
        <taxon>Gunneridae</taxon>
        <taxon>Pentapetalae</taxon>
        <taxon>rosids</taxon>
        <taxon>malvids</taxon>
        <taxon>Malvales</taxon>
        <taxon>Malvaceae</taxon>
        <taxon>Malvoideae</taxon>
        <taxon>Hibiscus</taxon>
    </lineage>
</organism>
<feature type="region of interest" description="Disordered" evidence="1">
    <location>
        <begin position="1"/>
        <end position="25"/>
    </location>
</feature>